<evidence type="ECO:0000313" key="1">
    <source>
        <dbReference type="EMBL" id="EDR34555.1"/>
    </source>
</evidence>
<gene>
    <name evidence="1" type="ORF">YPIP275_4751</name>
</gene>
<evidence type="ECO:0000313" key="2">
    <source>
        <dbReference type="Proteomes" id="UP000004430"/>
    </source>
</evidence>
<name>A0AAV3BMP0_YERPE</name>
<reference evidence="1 2" key="2">
    <citation type="submission" date="2010-03" db="EMBL/GenBank/DDBJ databases">
        <authorList>
            <person name="Payne S.H."/>
            <person name="Sutton G.G."/>
        </authorList>
    </citation>
    <scope>NUCLEOTIDE SEQUENCE [LARGE SCALE GENOMIC DNA]</scope>
    <source>
        <strain evidence="1 2">IP275</strain>
    </source>
</reference>
<dbReference type="EMBL" id="AAOS02000002">
    <property type="protein sequence ID" value="EDR34555.1"/>
    <property type="molecule type" value="Genomic_DNA"/>
</dbReference>
<proteinExistence type="predicted"/>
<sequence>MTPTPTVTDMVFTPFEITSATVSGCDGFTDDKRLFTMKMCGMSKIH</sequence>
<dbReference type="AlphaFoldDB" id="A0AAV3BMP0"/>
<protein>
    <recommendedName>
        <fullName evidence="3">Lipoprotein</fullName>
    </recommendedName>
</protein>
<comment type="caution">
    <text evidence="1">The sequence shown here is derived from an EMBL/GenBank/DDBJ whole genome shotgun (WGS) entry which is preliminary data.</text>
</comment>
<accession>A0AAV3BMP0</accession>
<dbReference type="Proteomes" id="UP000004430">
    <property type="component" value="Unassembled WGS sequence"/>
</dbReference>
<reference evidence="1 2" key="1">
    <citation type="submission" date="2008-01" db="EMBL/GenBank/DDBJ databases">
        <title>Yersinia pestis Strain IP275 project at JCVI/TIGR.</title>
        <authorList>
            <person name="Ravel J."/>
            <person name="Eppinger M."/>
            <person name="Fricke W.F."/>
            <person name="Rosovitz M."/>
            <person name="Lindler L.E."/>
            <person name="Bearden S."/>
            <person name="Shriefer M."/>
        </authorList>
    </citation>
    <scope>NUCLEOTIDE SEQUENCE [LARGE SCALE GENOMIC DNA]</scope>
    <source>
        <strain evidence="1 2">IP275</strain>
    </source>
</reference>
<evidence type="ECO:0008006" key="3">
    <source>
        <dbReference type="Google" id="ProtNLM"/>
    </source>
</evidence>
<organism evidence="1 2">
    <name type="scientific">Yersinia pestis biovar Orientalis str. IP275</name>
    <dbReference type="NCBI Taxonomy" id="373665"/>
    <lineage>
        <taxon>Bacteria</taxon>
        <taxon>Pseudomonadati</taxon>
        <taxon>Pseudomonadota</taxon>
        <taxon>Gammaproteobacteria</taxon>
        <taxon>Enterobacterales</taxon>
        <taxon>Yersiniaceae</taxon>
        <taxon>Yersinia</taxon>
    </lineage>
</organism>